<organism evidence="2 3">
    <name type="scientific">Kribbella alba</name>
    <dbReference type="NCBI Taxonomy" id="190197"/>
    <lineage>
        <taxon>Bacteria</taxon>
        <taxon>Bacillati</taxon>
        <taxon>Actinomycetota</taxon>
        <taxon>Actinomycetes</taxon>
        <taxon>Propionibacteriales</taxon>
        <taxon>Kribbellaceae</taxon>
        <taxon>Kribbella</taxon>
    </lineage>
</organism>
<keyword evidence="3" id="KW-1185">Reference proteome</keyword>
<reference evidence="2 3" key="1">
    <citation type="journal article" date="2019" name="Int. J. Syst. Evol. Microbiol.">
        <title>The Global Catalogue of Microorganisms (GCM) 10K type strain sequencing project: providing services to taxonomists for standard genome sequencing and annotation.</title>
        <authorList>
            <consortium name="The Broad Institute Genomics Platform"/>
            <consortium name="The Broad Institute Genome Sequencing Center for Infectious Disease"/>
            <person name="Wu L."/>
            <person name="Ma J."/>
        </authorList>
    </citation>
    <scope>NUCLEOTIDE SEQUENCE [LARGE SCALE GENOMIC DNA]</scope>
    <source>
        <strain evidence="2 3">JCM 14306</strain>
    </source>
</reference>
<evidence type="ECO:0000259" key="1">
    <source>
        <dbReference type="Pfam" id="PF12680"/>
    </source>
</evidence>
<gene>
    <name evidence="2" type="ORF">GCM10009744_42610</name>
</gene>
<feature type="domain" description="SnoaL-like" evidence="1">
    <location>
        <begin position="13"/>
        <end position="102"/>
    </location>
</feature>
<sequence length="109" mass="12152">MAGARTPEELETMLEDAFVVHDHELLEQLFEPEAVLHTKGSQACGRAEIKRFVTRLWDHQGTYLADPGTVLQAQGTALMVSGRAINVVRRGENGTWRYAIVFLTLNSGR</sequence>
<dbReference type="InterPro" id="IPR032710">
    <property type="entry name" value="NTF2-like_dom_sf"/>
</dbReference>
<dbReference type="Pfam" id="PF12680">
    <property type="entry name" value="SnoaL_2"/>
    <property type="match status" value="1"/>
</dbReference>
<dbReference type="Proteomes" id="UP001501319">
    <property type="component" value="Unassembled WGS sequence"/>
</dbReference>
<evidence type="ECO:0000313" key="2">
    <source>
        <dbReference type="EMBL" id="GAA1646915.1"/>
    </source>
</evidence>
<dbReference type="EMBL" id="BAAANE010000007">
    <property type="protein sequence ID" value="GAA1646915.1"/>
    <property type="molecule type" value="Genomic_DNA"/>
</dbReference>
<proteinExistence type="predicted"/>
<comment type="caution">
    <text evidence="2">The sequence shown here is derived from an EMBL/GenBank/DDBJ whole genome shotgun (WGS) entry which is preliminary data.</text>
</comment>
<dbReference type="InterPro" id="IPR037401">
    <property type="entry name" value="SnoaL-like"/>
</dbReference>
<protein>
    <recommendedName>
        <fullName evidence="1">SnoaL-like domain-containing protein</fullName>
    </recommendedName>
</protein>
<dbReference type="SUPFAM" id="SSF54427">
    <property type="entry name" value="NTF2-like"/>
    <property type="match status" value="1"/>
</dbReference>
<accession>A0ABN2FI48</accession>
<dbReference type="Gene3D" id="3.10.450.50">
    <property type="match status" value="1"/>
</dbReference>
<dbReference type="RefSeq" id="WP_344113579.1">
    <property type="nucleotide sequence ID" value="NZ_BAAANE010000007.1"/>
</dbReference>
<evidence type="ECO:0000313" key="3">
    <source>
        <dbReference type="Proteomes" id="UP001501319"/>
    </source>
</evidence>
<name>A0ABN2FI48_9ACTN</name>